<evidence type="ECO:0000313" key="2">
    <source>
        <dbReference type="Proteomes" id="UP001434883"/>
    </source>
</evidence>
<proteinExistence type="predicted"/>
<gene>
    <name evidence="1" type="ORF">XENOCAPTIV_009908</name>
</gene>
<evidence type="ECO:0000313" key="1">
    <source>
        <dbReference type="EMBL" id="MEQ2217430.1"/>
    </source>
</evidence>
<dbReference type="Proteomes" id="UP001434883">
    <property type="component" value="Unassembled WGS sequence"/>
</dbReference>
<accession>A0ABV0SB61</accession>
<dbReference type="EMBL" id="JAHRIN010075840">
    <property type="protein sequence ID" value="MEQ2217430.1"/>
    <property type="molecule type" value="Genomic_DNA"/>
</dbReference>
<comment type="caution">
    <text evidence="1">The sequence shown here is derived from an EMBL/GenBank/DDBJ whole genome shotgun (WGS) entry which is preliminary data.</text>
</comment>
<organism evidence="1 2">
    <name type="scientific">Xenoophorus captivus</name>
    <dbReference type="NCBI Taxonomy" id="1517983"/>
    <lineage>
        <taxon>Eukaryota</taxon>
        <taxon>Metazoa</taxon>
        <taxon>Chordata</taxon>
        <taxon>Craniata</taxon>
        <taxon>Vertebrata</taxon>
        <taxon>Euteleostomi</taxon>
        <taxon>Actinopterygii</taxon>
        <taxon>Neopterygii</taxon>
        <taxon>Teleostei</taxon>
        <taxon>Neoteleostei</taxon>
        <taxon>Acanthomorphata</taxon>
        <taxon>Ovalentaria</taxon>
        <taxon>Atherinomorphae</taxon>
        <taxon>Cyprinodontiformes</taxon>
        <taxon>Goodeidae</taxon>
        <taxon>Xenoophorus</taxon>
    </lineage>
</organism>
<name>A0ABV0SB61_9TELE</name>
<keyword evidence="2" id="KW-1185">Reference proteome</keyword>
<sequence length="185" mass="20779">MRSALTMKNQADYYRLRSAFPAESASHLPRILLTQPWLTRSCLEMSQGRTPWWASSTIRCLTTSGRGLPLLDDCLALRPASPIDASFPFLQLTPLKPVSEWIKEAHSEPTLPTRPCVHHCGRSRILQWITLSLRMCDCVCSRDQPEAAWKKPASCFCPSQTANSFQSHVSNMGNRASVQWAADMC</sequence>
<reference evidence="1 2" key="1">
    <citation type="submission" date="2021-06" db="EMBL/GenBank/DDBJ databases">
        <authorList>
            <person name="Palmer J.M."/>
        </authorList>
    </citation>
    <scope>NUCLEOTIDE SEQUENCE [LARGE SCALE GENOMIC DNA]</scope>
    <source>
        <strain evidence="1 2">XC_2019</strain>
        <tissue evidence="1">Muscle</tissue>
    </source>
</reference>
<protein>
    <submittedName>
        <fullName evidence="1">Uncharacterized protein</fullName>
    </submittedName>
</protein>